<protein>
    <submittedName>
        <fullName evidence="2">Transposase IS116/IS110/IS902 family protein</fullName>
    </submittedName>
</protein>
<organism evidence="2 3">
    <name type="scientific">Nonomuraea fuscirosea</name>
    <dbReference type="NCBI Taxonomy" id="1291556"/>
    <lineage>
        <taxon>Bacteria</taxon>
        <taxon>Bacillati</taxon>
        <taxon>Actinomycetota</taxon>
        <taxon>Actinomycetes</taxon>
        <taxon>Streptosporangiales</taxon>
        <taxon>Streptosporangiaceae</taxon>
        <taxon>Nonomuraea</taxon>
    </lineage>
</organism>
<dbReference type="Proteomes" id="UP000238312">
    <property type="component" value="Unassembled WGS sequence"/>
</dbReference>
<feature type="domain" description="Transposase IS116/IS110/IS902 C-terminal" evidence="1">
    <location>
        <begin position="3"/>
        <end position="68"/>
    </location>
</feature>
<keyword evidence="3" id="KW-1185">Reference proteome</keyword>
<dbReference type="InterPro" id="IPR047650">
    <property type="entry name" value="Transpos_IS110"/>
</dbReference>
<dbReference type="PANTHER" id="PTHR33055:SF15">
    <property type="entry name" value="TRANSPOSASE-RELATED"/>
    <property type="match status" value="1"/>
</dbReference>
<accession>A0A2T0LID4</accession>
<proteinExistence type="predicted"/>
<comment type="caution">
    <text evidence="2">The sequence shown here is derived from an EMBL/GenBank/DDBJ whole genome shotgun (WGS) entry which is preliminary data.</text>
</comment>
<dbReference type="GO" id="GO:0004803">
    <property type="term" value="F:transposase activity"/>
    <property type="evidence" value="ECO:0007669"/>
    <property type="project" value="InterPro"/>
</dbReference>
<dbReference type="AlphaFoldDB" id="A0A2T0LID4"/>
<evidence type="ECO:0000313" key="2">
    <source>
        <dbReference type="EMBL" id="PRX42214.1"/>
    </source>
</evidence>
<evidence type="ECO:0000313" key="3">
    <source>
        <dbReference type="Proteomes" id="UP000238312"/>
    </source>
</evidence>
<dbReference type="InterPro" id="IPR003346">
    <property type="entry name" value="Transposase_20"/>
</dbReference>
<dbReference type="PANTHER" id="PTHR33055">
    <property type="entry name" value="TRANSPOSASE FOR INSERTION SEQUENCE ELEMENT IS1111A"/>
    <property type="match status" value="1"/>
</dbReference>
<evidence type="ECO:0000259" key="1">
    <source>
        <dbReference type="Pfam" id="PF02371"/>
    </source>
</evidence>
<dbReference type="EMBL" id="PVNG01000069">
    <property type="protein sequence ID" value="PRX42214.1"/>
    <property type="molecule type" value="Genomic_DNA"/>
</dbReference>
<sequence>MAAQELIADIGVEMSRFPTAAHLVSWSKFCPQTHESAGRKKGKGRGKGNRWLAGTLARIVFSVSKADTFLGERYRRIARRRGKSKALVAAGNSVLTVVYQLLSDPQAHFRDLGADYDGTRINKDRRARSLASQLQAPTGQKIIIPHGKAVLVEPETA</sequence>
<dbReference type="GO" id="GO:0006313">
    <property type="term" value="P:DNA transposition"/>
    <property type="evidence" value="ECO:0007669"/>
    <property type="project" value="InterPro"/>
</dbReference>
<dbReference type="GO" id="GO:0003677">
    <property type="term" value="F:DNA binding"/>
    <property type="evidence" value="ECO:0007669"/>
    <property type="project" value="InterPro"/>
</dbReference>
<reference evidence="2 3" key="1">
    <citation type="submission" date="2018-03" db="EMBL/GenBank/DDBJ databases">
        <title>Genomic Encyclopedia of Type Strains, Phase III (KMG-III): the genomes of soil and plant-associated and newly described type strains.</title>
        <authorList>
            <person name="Whitman W."/>
        </authorList>
    </citation>
    <scope>NUCLEOTIDE SEQUENCE [LARGE SCALE GENOMIC DNA]</scope>
    <source>
        <strain evidence="2 3">CGMCC 4.7104</strain>
    </source>
</reference>
<dbReference type="Pfam" id="PF02371">
    <property type="entry name" value="Transposase_20"/>
    <property type="match status" value="1"/>
</dbReference>
<name>A0A2T0LID4_9ACTN</name>
<gene>
    <name evidence="2" type="ORF">B0I32_1691</name>
</gene>